<gene>
    <name evidence="1" type="ORF">RhiirA1_450890</name>
</gene>
<reference evidence="1 2" key="2">
    <citation type="submission" date="2017-10" db="EMBL/GenBank/DDBJ databases">
        <title>Genome analyses suggest a sexual origin of heterokaryosis in a supposedly ancient asexual fungus.</title>
        <authorList>
            <person name="Corradi N."/>
            <person name="Sedzielewska K."/>
            <person name="Noel J."/>
            <person name="Charron P."/>
            <person name="Farinelli L."/>
            <person name="Marton T."/>
            <person name="Kruger M."/>
            <person name="Pelin A."/>
            <person name="Brachmann A."/>
            <person name="Corradi N."/>
        </authorList>
    </citation>
    <scope>NUCLEOTIDE SEQUENCE [LARGE SCALE GENOMIC DNA]</scope>
    <source>
        <strain evidence="1 2">A1</strain>
    </source>
</reference>
<sequence length="150" mass="18468">MSSNNITKDDENFLKNFLKDFYRQIINLENYTKYKNILSEWIQEFLIDNEKNPEIILKLMEENENWFSSLIGFFYEFGIVHNTIDKNKSFDLYLLSINKYEKNEDKKLTSMYQLLNIIISKYLLSFYYYKDILYNKYSISKEFKLWNMHM</sequence>
<name>A0A2N0SDR7_9GLOM</name>
<protein>
    <submittedName>
        <fullName evidence="1">Uncharacterized protein</fullName>
    </submittedName>
</protein>
<evidence type="ECO:0000313" key="2">
    <source>
        <dbReference type="Proteomes" id="UP000232688"/>
    </source>
</evidence>
<dbReference type="EMBL" id="LLXH01000078">
    <property type="protein sequence ID" value="PKC73700.1"/>
    <property type="molecule type" value="Genomic_DNA"/>
</dbReference>
<dbReference type="VEuPathDB" id="FungiDB:RhiirA1_450890"/>
<dbReference type="VEuPathDB" id="FungiDB:FUN_025065"/>
<organism evidence="1 2">
    <name type="scientific">Rhizophagus irregularis</name>
    <dbReference type="NCBI Taxonomy" id="588596"/>
    <lineage>
        <taxon>Eukaryota</taxon>
        <taxon>Fungi</taxon>
        <taxon>Fungi incertae sedis</taxon>
        <taxon>Mucoromycota</taxon>
        <taxon>Glomeromycotina</taxon>
        <taxon>Glomeromycetes</taxon>
        <taxon>Glomerales</taxon>
        <taxon>Glomeraceae</taxon>
        <taxon>Rhizophagus</taxon>
    </lineage>
</organism>
<proteinExistence type="predicted"/>
<accession>A0A2N0SDR7</accession>
<comment type="caution">
    <text evidence="1">The sequence shown here is derived from an EMBL/GenBank/DDBJ whole genome shotgun (WGS) entry which is preliminary data.</text>
</comment>
<reference evidence="1 2" key="1">
    <citation type="submission" date="2017-10" db="EMBL/GenBank/DDBJ databases">
        <title>Extensive intraspecific genome diversity in a model arbuscular mycorrhizal fungus.</title>
        <authorList>
            <person name="Chen E.C.H."/>
            <person name="Morin E."/>
            <person name="Baudet D."/>
            <person name="Noel J."/>
            <person name="Ndikumana S."/>
            <person name="Charron P."/>
            <person name="St-Onge C."/>
            <person name="Giorgi J."/>
            <person name="Grigoriev I.V."/>
            <person name="Roux C."/>
            <person name="Martin F.M."/>
            <person name="Corradi N."/>
        </authorList>
    </citation>
    <scope>NUCLEOTIDE SEQUENCE [LARGE SCALE GENOMIC DNA]</scope>
    <source>
        <strain evidence="1 2">A1</strain>
    </source>
</reference>
<evidence type="ECO:0000313" key="1">
    <source>
        <dbReference type="EMBL" id="PKC73700.1"/>
    </source>
</evidence>
<dbReference type="AlphaFoldDB" id="A0A2N0SDR7"/>
<dbReference type="Proteomes" id="UP000232688">
    <property type="component" value="Unassembled WGS sequence"/>
</dbReference>